<evidence type="ECO:0000256" key="4">
    <source>
        <dbReference type="ARBA" id="ARBA00022989"/>
    </source>
</evidence>
<dbReference type="GO" id="GO:0007166">
    <property type="term" value="P:cell surface receptor signaling pathway"/>
    <property type="evidence" value="ECO:0007669"/>
    <property type="project" value="TreeGrafter"/>
</dbReference>
<dbReference type="PANTHER" id="PTHR23320">
    <property type="entry name" value="MEMBRANE-SPANNING 4-DOMAINS SUBFAMILY A MS4A -RELATED"/>
    <property type="match status" value="1"/>
</dbReference>
<reference evidence="9" key="1">
    <citation type="submission" date="2025-08" db="UniProtKB">
        <authorList>
            <consortium name="RefSeq"/>
        </authorList>
    </citation>
    <scope>IDENTIFICATION</scope>
</reference>
<evidence type="ECO:0000313" key="8">
    <source>
        <dbReference type="Proteomes" id="UP000245340"/>
    </source>
</evidence>
<evidence type="ECO:0000256" key="3">
    <source>
        <dbReference type="ARBA" id="ARBA00022692"/>
    </source>
</evidence>
<feature type="region of interest" description="Disordered" evidence="6">
    <location>
        <begin position="323"/>
        <end position="407"/>
    </location>
</feature>
<dbReference type="RefSeq" id="XP_004410146.1">
    <property type="nucleotide sequence ID" value="XM_004410089.1"/>
</dbReference>
<keyword evidence="5 7" id="KW-0472">Membrane</keyword>
<feature type="transmembrane region" description="Helical" evidence="7">
    <location>
        <begin position="493"/>
        <end position="515"/>
    </location>
</feature>
<keyword evidence="3 7" id="KW-0812">Transmembrane</keyword>
<evidence type="ECO:0000313" key="9">
    <source>
        <dbReference type="RefSeq" id="XP_004410146.1"/>
    </source>
</evidence>
<dbReference type="GO" id="GO:0005886">
    <property type="term" value="C:plasma membrane"/>
    <property type="evidence" value="ECO:0007669"/>
    <property type="project" value="TreeGrafter"/>
</dbReference>
<dbReference type="Proteomes" id="UP000245340">
    <property type="component" value="Unplaced"/>
</dbReference>
<keyword evidence="4 7" id="KW-1133">Transmembrane helix</keyword>
<feature type="transmembrane region" description="Helical" evidence="7">
    <location>
        <begin position="84"/>
        <end position="106"/>
    </location>
</feature>
<feature type="transmembrane region" description="Helical" evidence="7">
    <location>
        <begin position="147"/>
        <end position="167"/>
    </location>
</feature>
<dbReference type="AlphaFoldDB" id="A0A9B0H239"/>
<evidence type="ECO:0000256" key="5">
    <source>
        <dbReference type="ARBA" id="ARBA00023136"/>
    </source>
</evidence>
<keyword evidence="8" id="KW-1185">Reference proteome</keyword>
<dbReference type="PANTHER" id="PTHR23320:SF5">
    <property type="entry name" value="MEMBRANE-SPANNING 4-DOMAINS SUBFAMILY A MEMBER 10"/>
    <property type="match status" value="1"/>
</dbReference>
<proteinExistence type="inferred from homology"/>
<feature type="transmembrane region" description="Helical" evidence="7">
    <location>
        <begin position="459"/>
        <end position="481"/>
    </location>
</feature>
<organism evidence="8 9">
    <name type="scientific">Odobenus rosmarus divergens</name>
    <name type="common">Pacific walrus</name>
    <dbReference type="NCBI Taxonomy" id="9708"/>
    <lineage>
        <taxon>Eukaryota</taxon>
        <taxon>Metazoa</taxon>
        <taxon>Chordata</taxon>
        <taxon>Craniata</taxon>
        <taxon>Vertebrata</taxon>
        <taxon>Euteleostomi</taxon>
        <taxon>Mammalia</taxon>
        <taxon>Eutheria</taxon>
        <taxon>Laurasiatheria</taxon>
        <taxon>Carnivora</taxon>
        <taxon>Caniformia</taxon>
        <taxon>Pinnipedia</taxon>
        <taxon>Odobenidae</taxon>
        <taxon>Odobenus</taxon>
    </lineage>
</organism>
<comment type="subcellular location">
    <subcellularLocation>
        <location evidence="1">Membrane</location>
        <topology evidence="1">Multi-pass membrane protein</topology>
    </subcellularLocation>
</comment>
<name>A0A9B0H239_ODORO</name>
<evidence type="ECO:0000256" key="6">
    <source>
        <dbReference type="SAM" id="MobiDB-lite"/>
    </source>
</evidence>
<gene>
    <name evidence="9" type="primary">LOC101375204</name>
</gene>
<sequence length="623" mass="67673">MARSSEWRSQGQPRSLAWVLTAEAYGAAGVIPRPEVRELPPWQTHGPTQPGQISLPPQLSLPGFLPPAWHQEQPRKRRTLLKELGAFHVVIALLYLLFGSCLVSTVKSLHLVVLKSWYPFWGAASFLISGILVIMTELLSKTYLKTLCLIAHAISFFCVLAGLFVIAKDLFLESPFEFPIWTPYPNSTMSTLALRVHIQRLELALLCFTVLEFFLLGSTMVTVCQDDRPSAERLHDTNRSGGPELVVPVRARLPGGKSRVSICTMREWVDEAIAPPNPRWKAEIGVKFRIPVVNLQAHGSHQFPPNSKVQGRGCEPYVQYPRCSSAAEEKRRPASVPGARISEPPGSRIPAPTPSGKLKAAQPRAQLPSEAGSSVVTSREQQRVISPVPGTPGLPWRSPEEPSLLPQTPETARLSREDLFFQGQPTTLGGLQILIGLLHISGGGILVAAPKFVEFPTTYWYLLAGGVLFFITGAATLISTANCTIPKMKVSTGMNVVSLLCSSLGICAFVVELTAGSRYAQVPQKSLLVLLLLSSILELGITSLTTLLGLRATFRYTWPGDASGKLSLCCSGCLQPLMPPALMTGLRGQERDYDARASVESEAHLDPAEDVPVAIAVPPESPA</sequence>
<dbReference type="Pfam" id="PF04103">
    <property type="entry name" value="CD20"/>
    <property type="match status" value="2"/>
</dbReference>
<evidence type="ECO:0000256" key="2">
    <source>
        <dbReference type="ARBA" id="ARBA00009565"/>
    </source>
</evidence>
<feature type="transmembrane region" description="Helical" evidence="7">
    <location>
        <begin position="527"/>
        <end position="550"/>
    </location>
</feature>
<feature type="transmembrane region" description="Helical" evidence="7">
    <location>
        <begin position="203"/>
        <end position="224"/>
    </location>
</feature>
<comment type="similarity">
    <text evidence="2">Belongs to the MS4A family.</text>
</comment>
<feature type="transmembrane region" description="Helical" evidence="7">
    <location>
        <begin position="433"/>
        <end position="453"/>
    </location>
</feature>
<accession>A0A9B0H239</accession>
<evidence type="ECO:0000256" key="1">
    <source>
        <dbReference type="ARBA" id="ARBA00004141"/>
    </source>
</evidence>
<evidence type="ECO:0000256" key="7">
    <source>
        <dbReference type="SAM" id="Phobius"/>
    </source>
</evidence>
<dbReference type="InterPro" id="IPR007237">
    <property type="entry name" value="CD20-like"/>
</dbReference>
<feature type="transmembrane region" description="Helical" evidence="7">
    <location>
        <begin position="118"/>
        <end position="135"/>
    </location>
</feature>
<protein>
    <submittedName>
        <fullName evidence="9">Uncharacterized protein LOC101375204</fullName>
    </submittedName>
</protein>
<dbReference type="InterPro" id="IPR030417">
    <property type="entry name" value="MS4A"/>
</dbReference>